<dbReference type="AlphaFoldDB" id="F5XKJ7"/>
<reference evidence="1 2" key="1">
    <citation type="submission" date="2011-05" db="EMBL/GenBank/DDBJ databases">
        <title>Whole genome sequence of Microlunatus phosphovorus NM-1.</title>
        <authorList>
            <person name="Hosoyama A."/>
            <person name="Sasaki K."/>
            <person name="Harada T."/>
            <person name="Igarashi R."/>
            <person name="Kawakoshi A."/>
            <person name="Sasagawa M."/>
            <person name="Fukada J."/>
            <person name="Nakamura S."/>
            <person name="Katano Y."/>
            <person name="Hanada S."/>
            <person name="Kamagata Y."/>
            <person name="Nakamura N."/>
            <person name="Yamazaki S."/>
            <person name="Fujita N."/>
        </authorList>
    </citation>
    <scope>NUCLEOTIDE SEQUENCE [LARGE SCALE GENOMIC DNA]</scope>
    <source>
        <strain evidence="2">ATCC 700054 / DSM 10555 / JCM 9379 / NBRC 101784 / NCIMB 13414 / VKM Ac-1990 / NM-1</strain>
    </source>
</reference>
<evidence type="ECO:0000313" key="1">
    <source>
        <dbReference type="EMBL" id="BAK36069.1"/>
    </source>
</evidence>
<gene>
    <name evidence="1" type="ordered locus">MLP_30550</name>
</gene>
<accession>F5XKJ7</accession>
<organism evidence="1 2">
    <name type="scientific">Microlunatus phosphovorus (strain ATCC 700054 / DSM 10555 / JCM 9379 / NBRC 101784 / NCIMB 13414 / VKM Ac-1990 / NM-1)</name>
    <dbReference type="NCBI Taxonomy" id="1032480"/>
    <lineage>
        <taxon>Bacteria</taxon>
        <taxon>Bacillati</taxon>
        <taxon>Actinomycetota</taxon>
        <taxon>Actinomycetes</taxon>
        <taxon>Propionibacteriales</taxon>
        <taxon>Propionibacteriaceae</taxon>
        <taxon>Microlunatus</taxon>
    </lineage>
</organism>
<proteinExistence type="predicted"/>
<sequence>MQSQYRRRLQAAAAAEATESRHSISEYGRLGIERRGLVASPLVKQRFLASR</sequence>
<protein>
    <submittedName>
        <fullName evidence="1">Uncharacterized protein</fullName>
    </submittedName>
</protein>
<evidence type="ECO:0000313" key="2">
    <source>
        <dbReference type="Proteomes" id="UP000007947"/>
    </source>
</evidence>
<dbReference type="HOGENOM" id="CLU_3100932_0_0_11"/>
<name>F5XKJ7_MICPN</name>
<dbReference type="KEGG" id="mph:MLP_30550"/>
<dbReference type="EMBL" id="AP012204">
    <property type="protein sequence ID" value="BAK36069.1"/>
    <property type="molecule type" value="Genomic_DNA"/>
</dbReference>
<dbReference type="Proteomes" id="UP000007947">
    <property type="component" value="Chromosome"/>
</dbReference>
<keyword evidence="2" id="KW-1185">Reference proteome</keyword>